<accession>A0ABR1JG53</accession>
<gene>
    <name evidence="5" type="primary">RAD5_2</name>
    <name evidence="5" type="ORF">VKT23_009335</name>
</gene>
<proteinExistence type="predicted"/>
<dbReference type="Pfam" id="PF00271">
    <property type="entry name" value="Helicase_C"/>
    <property type="match status" value="1"/>
</dbReference>
<keyword evidence="1" id="KW-0547">Nucleotide-binding</keyword>
<evidence type="ECO:0000259" key="4">
    <source>
        <dbReference type="PROSITE" id="PS51194"/>
    </source>
</evidence>
<dbReference type="Gene3D" id="3.40.50.300">
    <property type="entry name" value="P-loop containing nucleotide triphosphate hydrolases"/>
    <property type="match status" value="1"/>
</dbReference>
<protein>
    <submittedName>
        <fullName evidence="5">DNA helicase rad5</fullName>
    </submittedName>
</protein>
<name>A0ABR1JG53_9AGAR</name>
<comment type="caution">
    <text evidence="5">The sequence shown here is derived from an EMBL/GenBank/DDBJ whole genome shotgun (WGS) entry which is preliminary data.</text>
</comment>
<dbReference type="CDD" id="cd18793">
    <property type="entry name" value="SF2_C_SNF"/>
    <property type="match status" value="1"/>
</dbReference>
<dbReference type="InterPro" id="IPR001650">
    <property type="entry name" value="Helicase_C-like"/>
</dbReference>
<sequence length="470" mass="54013">MVDEADQFRNPDTQLAEAIFALKAEKFWMLTGTPIHNSLRDLHPFLRILKIKPMLDYQWYTEKVINPIAGGSASSRGRAYQRLHIVLSRVMLRRRKDDMLNGKKLLDLQEMDTNLVYCELDPFEREIYEALQSRFDSILGRLLSQAAEKRNKRLYTCFWVLLLRLRQGGNHQFSENRIDLLSIACLHPSLIIKDYTPEEHEMHEVAEQEGVREERSETEGGNDRCILCGLLLTGSNVDANQHKILCGEVMELTRQKLSQHTSGSMVESSKIRMILHILEDIHQRSPKEKTIIYSQFTNMLDVIAKFLEGRYNFVFYHGKLNASQRETVLREIKTKSKVTVMLVSLKAGGSGLNLTECNNVILADLWWNPAVEVDIIYLFVYKSTNSSLQEQAFGRVHRIGQEKKVHIYKLVAANTVEGRILNMQARKQELANTALDSDEIKQVAKLSREEIVELLSDKSENELKTLASHA</sequence>
<dbReference type="InterPro" id="IPR038718">
    <property type="entry name" value="SNF2-like_sf"/>
</dbReference>
<dbReference type="Pfam" id="PF00176">
    <property type="entry name" value="SNF2-rel_dom"/>
    <property type="match status" value="1"/>
</dbReference>
<dbReference type="SMART" id="SM00490">
    <property type="entry name" value="HELICc"/>
    <property type="match status" value="1"/>
</dbReference>
<keyword evidence="3" id="KW-0067">ATP-binding</keyword>
<keyword evidence="6" id="KW-1185">Reference proteome</keyword>
<dbReference type="SUPFAM" id="SSF52540">
    <property type="entry name" value="P-loop containing nucleoside triphosphate hydrolases"/>
    <property type="match status" value="2"/>
</dbReference>
<dbReference type="PANTHER" id="PTHR45626">
    <property type="entry name" value="TRANSCRIPTION TERMINATION FACTOR 2-RELATED"/>
    <property type="match status" value="1"/>
</dbReference>
<dbReference type="GO" id="GO:0004386">
    <property type="term" value="F:helicase activity"/>
    <property type="evidence" value="ECO:0007669"/>
    <property type="project" value="UniProtKB-KW"/>
</dbReference>
<dbReference type="InterPro" id="IPR049730">
    <property type="entry name" value="SNF2/RAD54-like_C"/>
</dbReference>
<feature type="domain" description="Helicase C-terminal" evidence="4">
    <location>
        <begin position="273"/>
        <end position="447"/>
    </location>
</feature>
<dbReference type="Gene3D" id="3.40.50.10810">
    <property type="entry name" value="Tandem AAA-ATPase domain"/>
    <property type="match status" value="1"/>
</dbReference>
<keyword evidence="5" id="KW-0347">Helicase</keyword>
<evidence type="ECO:0000313" key="5">
    <source>
        <dbReference type="EMBL" id="KAK7460615.1"/>
    </source>
</evidence>
<dbReference type="InterPro" id="IPR027417">
    <property type="entry name" value="P-loop_NTPase"/>
</dbReference>
<evidence type="ECO:0000256" key="3">
    <source>
        <dbReference type="ARBA" id="ARBA00022840"/>
    </source>
</evidence>
<dbReference type="InterPro" id="IPR050628">
    <property type="entry name" value="SNF2_RAD54_helicase_TF"/>
</dbReference>
<dbReference type="Proteomes" id="UP001498398">
    <property type="component" value="Unassembled WGS sequence"/>
</dbReference>
<dbReference type="PANTHER" id="PTHR45626:SF14">
    <property type="entry name" value="ATP-DEPENDENT DNA HELICASE (EUROFUNG)"/>
    <property type="match status" value="1"/>
</dbReference>
<evidence type="ECO:0000256" key="1">
    <source>
        <dbReference type="ARBA" id="ARBA00022741"/>
    </source>
</evidence>
<evidence type="ECO:0000313" key="6">
    <source>
        <dbReference type="Proteomes" id="UP001498398"/>
    </source>
</evidence>
<organism evidence="5 6">
    <name type="scientific">Marasmiellus scandens</name>
    <dbReference type="NCBI Taxonomy" id="2682957"/>
    <lineage>
        <taxon>Eukaryota</taxon>
        <taxon>Fungi</taxon>
        <taxon>Dikarya</taxon>
        <taxon>Basidiomycota</taxon>
        <taxon>Agaricomycotina</taxon>
        <taxon>Agaricomycetes</taxon>
        <taxon>Agaricomycetidae</taxon>
        <taxon>Agaricales</taxon>
        <taxon>Marasmiineae</taxon>
        <taxon>Omphalotaceae</taxon>
        <taxon>Marasmiellus</taxon>
    </lineage>
</organism>
<dbReference type="InterPro" id="IPR000330">
    <property type="entry name" value="SNF2_N"/>
</dbReference>
<evidence type="ECO:0000256" key="2">
    <source>
        <dbReference type="ARBA" id="ARBA00022801"/>
    </source>
</evidence>
<dbReference type="EMBL" id="JBANRG010000015">
    <property type="protein sequence ID" value="KAK7460615.1"/>
    <property type="molecule type" value="Genomic_DNA"/>
</dbReference>
<keyword evidence="2" id="KW-0378">Hydrolase</keyword>
<dbReference type="PROSITE" id="PS51194">
    <property type="entry name" value="HELICASE_CTER"/>
    <property type="match status" value="1"/>
</dbReference>
<reference evidence="5 6" key="1">
    <citation type="submission" date="2024-01" db="EMBL/GenBank/DDBJ databases">
        <title>A draft genome for the cacao thread blight pathogen Marasmiellus scandens.</title>
        <authorList>
            <person name="Baruah I.K."/>
            <person name="Leung J."/>
            <person name="Bukari Y."/>
            <person name="Amoako-Attah I."/>
            <person name="Meinhardt L.W."/>
            <person name="Bailey B.A."/>
            <person name="Cohen S.P."/>
        </authorList>
    </citation>
    <scope>NUCLEOTIDE SEQUENCE [LARGE SCALE GENOMIC DNA]</scope>
    <source>
        <strain evidence="5 6">GH-19</strain>
    </source>
</reference>